<evidence type="ECO:0000256" key="9">
    <source>
        <dbReference type="ARBA" id="ARBA00023012"/>
    </source>
</evidence>
<keyword evidence="10" id="KW-1133">Transmembrane helix</keyword>
<keyword evidence="5" id="KW-0808">Transferase</keyword>
<keyword evidence="10" id="KW-0472">Membrane</keyword>
<dbReference type="Pfam" id="PF00672">
    <property type="entry name" value="HAMP"/>
    <property type="match status" value="1"/>
</dbReference>
<keyword evidence="4" id="KW-0597">Phosphoprotein</keyword>
<dbReference type="PRINTS" id="PR00344">
    <property type="entry name" value="BCTRLSENSOR"/>
</dbReference>
<dbReference type="CDD" id="cd06225">
    <property type="entry name" value="HAMP"/>
    <property type="match status" value="1"/>
</dbReference>
<dbReference type="PANTHER" id="PTHR43065:SF10">
    <property type="entry name" value="PEROXIDE STRESS-ACTIVATED HISTIDINE KINASE MAK3"/>
    <property type="match status" value="1"/>
</dbReference>
<keyword evidence="10" id="KW-0812">Transmembrane</keyword>
<evidence type="ECO:0000259" key="11">
    <source>
        <dbReference type="PROSITE" id="PS50109"/>
    </source>
</evidence>
<feature type="transmembrane region" description="Helical" evidence="10">
    <location>
        <begin position="180"/>
        <end position="200"/>
    </location>
</feature>
<dbReference type="PROSITE" id="PS50885">
    <property type="entry name" value="HAMP"/>
    <property type="match status" value="1"/>
</dbReference>
<dbReference type="SUPFAM" id="SSF158472">
    <property type="entry name" value="HAMP domain-like"/>
    <property type="match status" value="1"/>
</dbReference>
<keyword evidence="6" id="KW-0547">Nucleotide-binding</keyword>
<dbReference type="Pfam" id="PF02518">
    <property type="entry name" value="HATPase_c"/>
    <property type="match status" value="1"/>
</dbReference>
<keyword evidence="9" id="KW-0902">Two-component regulatory system</keyword>
<evidence type="ECO:0000256" key="5">
    <source>
        <dbReference type="ARBA" id="ARBA00022679"/>
    </source>
</evidence>
<evidence type="ECO:0000313" key="13">
    <source>
        <dbReference type="EMBL" id="RAI41401.1"/>
    </source>
</evidence>
<dbReference type="CDD" id="cd00082">
    <property type="entry name" value="HisKA"/>
    <property type="match status" value="1"/>
</dbReference>
<dbReference type="Gene3D" id="3.30.565.10">
    <property type="entry name" value="Histidine kinase-like ATPase, C-terminal domain"/>
    <property type="match status" value="1"/>
</dbReference>
<evidence type="ECO:0000256" key="4">
    <source>
        <dbReference type="ARBA" id="ARBA00022553"/>
    </source>
</evidence>
<dbReference type="InterPro" id="IPR036890">
    <property type="entry name" value="HATPase_C_sf"/>
</dbReference>
<dbReference type="GO" id="GO:0005524">
    <property type="term" value="F:ATP binding"/>
    <property type="evidence" value="ECO:0007669"/>
    <property type="project" value="UniProtKB-KW"/>
</dbReference>
<dbReference type="SUPFAM" id="SSF55874">
    <property type="entry name" value="ATPase domain of HSP90 chaperone/DNA topoisomerase II/histidine kinase"/>
    <property type="match status" value="1"/>
</dbReference>
<comment type="caution">
    <text evidence="13">The sequence shown here is derived from an EMBL/GenBank/DDBJ whole genome shotgun (WGS) entry which is preliminary data.</text>
</comment>
<dbReference type="InterPro" id="IPR003661">
    <property type="entry name" value="HisK_dim/P_dom"/>
</dbReference>
<evidence type="ECO:0000256" key="1">
    <source>
        <dbReference type="ARBA" id="ARBA00000085"/>
    </source>
</evidence>
<dbReference type="EC" id="2.7.13.3" evidence="3"/>
<dbReference type="PROSITE" id="PS50109">
    <property type="entry name" value="HIS_KIN"/>
    <property type="match status" value="1"/>
</dbReference>
<evidence type="ECO:0000256" key="3">
    <source>
        <dbReference type="ARBA" id="ARBA00012438"/>
    </source>
</evidence>
<dbReference type="Pfam" id="PF00512">
    <property type="entry name" value="HisKA"/>
    <property type="match status" value="1"/>
</dbReference>
<dbReference type="SMART" id="SM00388">
    <property type="entry name" value="HisKA"/>
    <property type="match status" value="1"/>
</dbReference>
<dbReference type="AlphaFoldDB" id="A0A327KSQ7"/>
<dbReference type="GO" id="GO:0016020">
    <property type="term" value="C:membrane"/>
    <property type="evidence" value="ECO:0007669"/>
    <property type="project" value="UniProtKB-SubCell"/>
</dbReference>
<sequence length="484" mass="52232">MRLPPSPSLSVKLPLVLSLVVATVAATIGAAMVYQDRSRLRDELEGKALLLARAVAVTTPELLLRGDTWTLYKVLRQITQGTERGGEAATVAAMVLDPAGLVLSHLDPAAFPIGLPAARENSAEHRLMQAALGMTAPGVLDGDGFVEGVAPVQTGGRTIGIVRVQLSTQELDRTTRSASIMVLLLTLGMTLVGSLIGAAWSVRAVRPLRSLAQSMERIGRGEVTLLPVSRRDEIGQLVDSFNRMAVELDEKRRLAAELAANEKVIALGRIAAGVAHEVNNPLAGMLNCLSTLRAKANDPELVARYLPLIEKGLRRIGALVKDLLIELRVEDAREPADPSCLEDIRDLVAAEIDPARIALAWDNGLQPGDLLNRPKMQQVLLNLMRNAVDAMPEGGRLSCRFWGEPTDLWFEVTDTGHGIAPGNTQRIFDPFFTSRPNGTGLGLWIVLRLVRSMGGSIDVDSALDRGTTFRIRIPRETDLVAQPA</sequence>
<proteinExistence type="predicted"/>
<dbReference type="Proteomes" id="UP000248863">
    <property type="component" value="Unassembled WGS sequence"/>
</dbReference>
<dbReference type="InterPro" id="IPR036097">
    <property type="entry name" value="HisK_dim/P_sf"/>
</dbReference>
<evidence type="ECO:0000256" key="6">
    <source>
        <dbReference type="ARBA" id="ARBA00022741"/>
    </source>
</evidence>
<dbReference type="SMART" id="SM00304">
    <property type="entry name" value="HAMP"/>
    <property type="match status" value="1"/>
</dbReference>
<accession>A0A327KSQ7</accession>
<evidence type="ECO:0000259" key="12">
    <source>
        <dbReference type="PROSITE" id="PS50885"/>
    </source>
</evidence>
<evidence type="ECO:0000313" key="14">
    <source>
        <dbReference type="Proteomes" id="UP000248863"/>
    </source>
</evidence>
<dbReference type="Gene3D" id="6.10.340.10">
    <property type="match status" value="1"/>
</dbReference>
<organism evidence="13 14">
    <name type="scientific">Rhodoplanes elegans</name>
    <dbReference type="NCBI Taxonomy" id="29408"/>
    <lineage>
        <taxon>Bacteria</taxon>
        <taxon>Pseudomonadati</taxon>
        <taxon>Pseudomonadota</taxon>
        <taxon>Alphaproteobacteria</taxon>
        <taxon>Hyphomicrobiales</taxon>
        <taxon>Nitrobacteraceae</taxon>
        <taxon>Rhodoplanes</taxon>
    </lineage>
</organism>
<comment type="subcellular location">
    <subcellularLocation>
        <location evidence="2">Membrane</location>
    </subcellularLocation>
</comment>
<keyword evidence="8" id="KW-0067">ATP-binding</keyword>
<protein>
    <recommendedName>
        <fullName evidence="3">histidine kinase</fullName>
        <ecNumber evidence="3">2.7.13.3</ecNumber>
    </recommendedName>
</protein>
<keyword evidence="14" id="KW-1185">Reference proteome</keyword>
<dbReference type="SUPFAM" id="SSF47384">
    <property type="entry name" value="Homodimeric domain of signal transducing histidine kinase"/>
    <property type="match status" value="1"/>
</dbReference>
<feature type="domain" description="Histidine kinase" evidence="11">
    <location>
        <begin position="273"/>
        <end position="477"/>
    </location>
</feature>
<dbReference type="GO" id="GO:0000155">
    <property type="term" value="F:phosphorelay sensor kinase activity"/>
    <property type="evidence" value="ECO:0007669"/>
    <property type="project" value="InterPro"/>
</dbReference>
<evidence type="ECO:0000256" key="2">
    <source>
        <dbReference type="ARBA" id="ARBA00004370"/>
    </source>
</evidence>
<evidence type="ECO:0000256" key="8">
    <source>
        <dbReference type="ARBA" id="ARBA00022840"/>
    </source>
</evidence>
<evidence type="ECO:0000256" key="7">
    <source>
        <dbReference type="ARBA" id="ARBA00022777"/>
    </source>
</evidence>
<dbReference type="EMBL" id="NPEU01000018">
    <property type="protein sequence ID" value="RAI41401.1"/>
    <property type="molecule type" value="Genomic_DNA"/>
</dbReference>
<comment type="catalytic activity">
    <reaction evidence="1">
        <text>ATP + protein L-histidine = ADP + protein N-phospho-L-histidine.</text>
        <dbReference type="EC" id="2.7.13.3"/>
    </reaction>
</comment>
<evidence type="ECO:0000256" key="10">
    <source>
        <dbReference type="SAM" id="Phobius"/>
    </source>
</evidence>
<reference evidence="13 14" key="1">
    <citation type="submission" date="2017-07" db="EMBL/GenBank/DDBJ databases">
        <title>Draft Genome Sequences of Select Purple Nonsulfur Bacteria.</title>
        <authorList>
            <person name="Lasarre B."/>
            <person name="Mckinlay J.B."/>
        </authorList>
    </citation>
    <scope>NUCLEOTIDE SEQUENCE [LARGE SCALE GENOMIC DNA]</scope>
    <source>
        <strain evidence="13 14">DSM 11907</strain>
    </source>
</reference>
<dbReference type="SMART" id="SM00387">
    <property type="entry name" value="HATPase_c"/>
    <property type="match status" value="1"/>
</dbReference>
<dbReference type="OrthoDB" id="7818322at2"/>
<dbReference type="Gene3D" id="1.10.287.130">
    <property type="match status" value="1"/>
</dbReference>
<dbReference type="RefSeq" id="WP_111355604.1">
    <property type="nucleotide sequence ID" value="NZ_NHSK01000114.1"/>
</dbReference>
<dbReference type="PANTHER" id="PTHR43065">
    <property type="entry name" value="SENSOR HISTIDINE KINASE"/>
    <property type="match status" value="1"/>
</dbReference>
<gene>
    <name evidence="13" type="ORF">CH338_03265</name>
</gene>
<dbReference type="InterPro" id="IPR005467">
    <property type="entry name" value="His_kinase_dom"/>
</dbReference>
<dbReference type="InterPro" id="IPR003594">
    <property type="entry name" value="HATPase_dom"/>
</dbReference>
<dbReference type="InterPro" id="IPR003660">
    <property type="entry name" value="HAMP_dom"/>
</dbReference>
<keyword evidence="7" id="KW-0418">Kinase</keyword>
<name>A0A327KSQ7_9BRAD</name>
<feature type="transmembrane region" description="Helical" evidence="10">
    <location>
        <begin position="15"/>
        <end position="34"/>
    </location>
</feature>
<dbReference type="InterPro" id="IPR004358">
    <property type="entry name" value="Sig_transdc_His_kin-like_C"/>
</dbReference>
<feature type="domain" description="HAMP" evidence="12">
    <location>
        <begin position="202"/>
        <end position="253"/>
    </location>
</feature>